<evidence type="ECO:0000313" key="1">
    <source>
        <dbReference type="EMBL" id="SJZ97722.1"/>
    </source>
</evidence>
<dbReference type="AlphaFoldDB" id="A0A1T4Q1T2"/>
<proteinExistence type="predicted"/>
<dbReference type="OrthoDB" id="1664281at2"/>
<dbReference type="EMBL" id="FUWM01000023">
    <property type="protein sequence ID" value="SJZ97722.1"/>
    <property type="molecule type" value="Genomic_DNA"/>
</dbReference>
<evidence type="ECO:0000313" key="2">
    <source>
        <dbReference type="Proteomes" id="UP000190625"/>
    </source>
</evidence>
<accession>A0A1T4Q1T2</accession>
<gene>
    <name evidence="1" type="ORF">SAMN02745118_02405</name>
</gene>
<evidence type="ECO:0008006" key="3">
    <source>
        <dbReference type="Google" id="ProtNLM"/>
    </source>
</evidence>
<protein>
    <recommendedName>
        <fullName evidence="3">Iron-dependent peroxidase</fullName>
    </recommendedName>
</protein>
<dbReference type="STRING" id="142842.SAMN02745118_02405"/>
<keyword evidence="2" id="KW-1185">Reference proteome</keyword>
<sequence length="236" mass="28204">MDYIWDVIIKAKNDEIDLTDITFKQASIYSAYMELSNEDINFKEVKNEVEINPYYRFLEIFKGLFNPNYKKNEELREVLLDIIIHFLGEIDLKQGLTKVEFYKKFIHTEIKNGCFGDKVKEGIDYFTLRETNILLDNIYKFYNTGNHIYFLRNTIKRVFKGSITYVNQESINEILVYINKEKNQENMKKLEVIQELFLPINFQIITYWEYHFGIIGIVETMGIEKISIYEKEDIGN</sequence>
<dbReference type="RefSeq" id="WP_078810834.1">
    <property type="nucleotide sequence ID" value="NZ_FUWM01000023.1"/>
</dbReference>
<organism evidence="1 2">
    <name type="scientific">Selenihalanaerobacter shriftii</name>
    <dbReference type="NCBI Taxonomy" id="142842"/>
    <lineage>
        <taxon>Bacteria</taxon>
        <taxon>Bacillati</taxon>
        <taxon>Bacillota</taxon>
        <taxon>Clostridia</taxon>
        <taxon>Halanaerobiales</taxon>
        <taxon>Halobacteroidaceae</taxon>
        <taxon>Selenihalanaerobacter</taxon>
    </lineage>
</organism>
<name>A0A1T4Q1T2_9FIRM</name>
<dbReference type="Proteomes" id="UP000190625">
    <property type="component" value="Unassembled WGS sequence"/>
</dbReference>
<reference evidence="2" key="1">
    <citation type="submission" date="2017-02" db="EMBL/GenBank/DDBJ databases">
        <authorList>
            <person name="Varghese N."/>
            <person name="Submissions S."/>
        </authorList>
    </citation>
    <scope>NUCLEOTIDE SEQUENCE [LARGE SCALE GENOMIC DNA]</scope>
    <source>
        <strain evidence="2">ATCC BAA-73</strain>
    </source>
</reference>